<keyword evidence="2" id="KW-1185">Reference proteome</keyword>
<sequence>MCYYYSWSPPDRVLLISVFVFLLLWKTVDFPLAEGRVVTGMRLNYDPGTSGRKRYQDVLSGDTKESGPSPGGGHVHVKALVPTRLGIDRSGPSPGVGHKYVVSARH</sequence>
<protein>
    <submittedName>
        <fullName evidence="1">Uncharacterized protein</fullName>
    </submittedName>
</protein>
<evidence type="ECO:0000313" key="1">
    <source>
        <dbReference type="EMBL" id="KAI4324842.1"/>
    </source>
</evidence>
<proteinExistence type="predicted"/>
<dbReference type="Proteomes" id="UP001057402">
    <property type="component" value="Chromosome 9"/>
</dbReference>
<organism evidence="1 2">
    <name type="scientific">Melastoma candidum</name>
    <dbReference type="NCBI Taxonomy" id="119954"/>
    <lineage>
        <taxon>Eukaryota</taxon>
        <taxon>Viridiplantae</taxon>
        <taxon>Streptophyta</taxon>
        <taxon>Embryophyta</taxon>
        <taxon>Tracheophyta</taxon>
        <taxon>Spermatophyta</taxon>
        <taxon>Magnoliopsida</taxon>
        <taxon>eudicotyledons</taxon>
        <taxon>Gunneridae</taxon>
        <taxon>Pentapetalae</taxon>
        <taxon>rosids</taxon>
        <taxon>malvids</taxon>
        <taxon>Myrtales</taxon>
        <taxon>Melastomataceae</taxon>
        <taxon>Melastomatoideae</taxon>
        <taxon>Melastomateae</taxon>
        <taxon>Melastoma</taxon>
    </lineage>
</organism>
<accession>A0ACB9MMS0</accession>
<reference evidence="2" key="1">
    <citation type="journal article" date="2023" name="Front. Plant Sci.">
        <title>Chromosomal-level genome assembly of Melastoma candidum provides insights into trichome evolution.</title>
        <authorList>
            <person name="Zhong Y."/>
            <person name="Wu W."/>
            <person name="Sun C."/>
            <person name="Zou P."/>
            <person name="Liu Y."/>
            <person name="Dai S."/>
            <person name="Zhou R."/>
        </authorList>
    </citation>
    <scope>NUCLEOTIDE SEQUENCE [LARGE SCALE GENOMIC DNA]</scope>
</reference>
<comment type="caution">
    <text evidence="1">The sequence shown here is derived from an EMBL/GenBank/DDBJ whole genome shotgun (WGS) entry which is preliminary data.</text>
</comment>
<dbReference type="EMBL" id="CM042888">
    <property type="protein sequence ID" value="KAI4324842.1"/>
    <property type="molecule type" value="Genomic_DNA"/>
</dbReference>
<gene>
    <name evidence="1" type="ORF">MLD38_030294</name>
</gene>
<evidence type="ECO:0000313" key="2">
    <source>
        <dbReference type="Proteomes" id="UP001057402"/>
    </source>
</evidence>
<name>A0ACB9MMS0_9MYRT</name>